<evidence type="ECO:0000313" key="5">
    <source>
        <dbReference type="EMBL" id="CAK9065368.1"/>
    </source>
</evidence>
<feature type="domain" description="Amidase" evidence="3">
    <location>
        <begin position="197"/>
        <end position="398"/>
    </location>
</feature>
<dbReference type="Proteomes" id="UP001642464">
    <property type="component" value="Unassembled WGS sequence"/>
</dbReference>
<evidence type="ECO:0000259" key="3">
    <source>
        <dbReference type="Pfam" id="PF01425"/>
    </source>
</evidence>
<evidence type="ECO:0000256" key="1">
    <source>
        <dbReference type="SAM" id="MobiDB-lite"/>
    </source>
</evidence>
<feature type="non-terminal residue" evidence="5">
    <location>
        <position position="402"/>
    </location>
</feature>
<dbReference type="PANTHER" id="PTHR11895:SF176">
    <property type="entry name" value="AMIDASE AMID-RELATED"/>
    <property type="match status" value="1"/>
</dbReference>
<dbReference type="InterPro" id="IPR010656">
    <property type="entry name" value="DctM"/>
</dbReference>
<dbReference type="InterPro" id="IPR036928">
    <property type="entry name" value="AS_sf"/>
</dbReference>
<sequence>MVPVIVLGGIYGGIMTPTEAGVSAVAYALVVETVVLRQIGLRDIWDILKSTVLTTASIFFLVATATALGQILLFNNVPDQMVDFMTAISDNKYVLLVLIIVLLLVVGTFMDALANILILTPLLLPVVREVGIDPIHFGIVMIVAIAIGFLTPPVGVNLFVDQPSASMSAPARGTEWDNGLAAYGRRLRNGSATATQVIEAALDRIAAADDKFRAFVHVDAERAKHAARGIDSLLAAGVDLGPLMGVPVAVKDLFAVTGMPTQAGSRLDLSHAIGPEGPLIGRLKRAGAIILGKARMVEFAAGAQNISHPTPWNPADPDRHRSPGGSSNGSAVAVAAGFCPIAIGSDTGGSVRAPAALCGIVGSKASAQSFSLDGAFPLCPAMDSVGFFALSAEDAAIAHGSL</sequence>
<reference evidence="5 6" key="1">
    <citation type="submission" date="2024-02" db="EMBL/GenBank/DDBJ databases">
        <authorList>
            <person name="Chen Y."/>
            <person name="Shah S."/>
            <person name="Dougan E. K."/>
            <person name="Thang M."/>
            <person name="Chan C."/>
        </authorList>
    </citation>
    <scope>NUCLEOTIDE SEQUENCE [LARGE SCALE GENOMIC DNA]</scope>
</reference>
<organism evidence="5 6">
    <name type="scientific">Durusdinium trenchii</name>
    <dbReference type="NCBI Taxonomy" id="1381693"/>
    <lineage>
        <taxon>Eukaryota</taxon>
        <taxon>Sar</taxon>
        <taxon>Alveolata</taxon>
        <taxon>Dinophyceae</taxon>
        <taxon>Suessiales</taxon>
        <taxon>Symbiodiniaceae</taxon>
        <taxon>Durusdinium</taxon>
    </lineage>
</organism>
<feature type="domain" description="TRAP C4-dicarboxylate transport system permease DctM subunit" evidence="4">
    <location>
        <begin position="1"/>
        <end position="161"/>
    </location>
</feature>
<dbReference type="InterPro" id="IPR023631">
    <property type="entry name" value="Amidase_dom"/>
</dbReference>
<keyword evidence="6" id="KW-1185">Reference proteome</keyword>
<dbReference type="SUPFAM" id="SSF75304">
    <property type="entry name" value="Amidase signature (AS) enzymes"/>
    <property type="match status" value="1"/>
</dbReference>
<dbReference type="Pfam" id="PF06808">
    <property type="entry name" value="DctM"/>
    <property type="match status" value="1"/>
</dbReference>
<feature type="region of interest" description="Disordered" evidence="1">
    <location>
        <begin position="307"/>
        <end position="328"/>
    </location>
</feature>
<keyword evidence="2" id="KW-1133">Transmembrane helix</keyword>
<gene>
    <name evidence="5" type="ORF">SCF082_LOCUS33470</name>
</gene>
<keyword evidence="2" id="KW-0472">Membrane</keyword>
<dbReference type="InterPro" id="IPR000120">
    <property type="entry name" value="Amidase"/>
</dbReference>
<evidence type="ECO:0000256" key="2">
    <source>
        <dbReference type="SAM" id="Phobius"/>
    </source>
</evidence>
<protein>
    <submittedName>
        <fullName evidence="5">Fused DctMQ subunit</fullName>
    </submittedName>
</protein>
<proteinExistence type="predicted"/>
<feature type="transmembrane region" description="Helical" evidence="2">
    <location>
        <begin position="93"/>
        <end position="124"/>
    </location>
</feature>
<dbReference type="PANTHER" id="PTHR11895">
    <property type="entry name" value="TRANSAMIDASE"/>
    <property type="match status" value="1"/>
</dbReference>
<name>A0ABP0NNJ9_9DINO</name>
<feature type="transmembrane region" description="Helical" evidence="2">
    <location>
        <begin position="52"/>
        <end position="73"/>
    </location>
</feature>
<dbReference type="EMBL" id="CAXAMM010029805">
    <property type="protein sequence ID" value="CAK9065368.1"/>
    <property type="molecule type" value="Genomic_DNA"/>
</dbReference>
<evidence type="ECO:0000313" key="6">
    <source>
        <dbReference type="Proteomes" id="UP001642464"/>
    </source>
</evidence>
<dbReference type="Gene3D" id="3.90.1300.10">
    <property type="entry name" value="Amidase signature (AS) domain"/>
    <property type="match status" value="1"/>
</dbReference>
<comment type="caution">
    <text evidence="5">The sequence shown here is derived from an EMBL/GenBank/DDBJ whole genome shotgun (WGS) entry which is preliminary data.</text>
</comment>
<accession>A0ABP0NNJ9</accession>
<feature type="transmembrane region" description="Helical" evidence="2">
    <location>
        <begin position="136"/>
        <end position="160"/>
    </location>
</feature>
<dbReference type="Pfam" id="PF01425">
    <property type="entry name" value="Amidase"/>
    <property type="match status" value="1"/>
</dbReference>
<keyword evidence="2" id="KW-0812">Transmembrane</keyword>
<evidence type="ECO:0000259" key="4">
    <source>
        <dbReference type="Pfam" id="PF06808"/>
    </source>
</evidence>